<proteinExistence type="inferred from homology"/>
<dbReference type="InterPro" id="IPR039771">
    <property type="entry name" value="Csl4"/>
</dbReference>
<dbReference type="InterPro" id="IPR025721">
    <property type="entry name" value="Exosome_cplx_N_dom"/>
</dbReference>
<dbReference type="Gene3D" id="2.40.50.140">
    <property type="entry name" value="Nucleic acid-binding proteins"/>
    <property type="match status" value="1"/>
</dbReference>
<dbReference type="SMART" id="SM00316">
    <property type="entry name" value="S1"/>
    <property type="match status" value="1"/>
</dbReference>
<dbReference type="Gene3D" id="2.20.70.10">
    <property type="match status" value="1"/>
</dbReference>
<feature type="binding site" evidence="2">
    <location>
        <position position="171"/>
    </location>
    <ligand>
        <name>Zn(2+)</name>
        <dbReference type="ChEBI" id="CHEBI:29105"/>
    </ligand>
</feature>
<dbReference type="InterPro" id="IPR030850">
    <property type="entry name" value="Exosome_Csl4_arc"/>
</dbReference>
<dbReference type="Gene3D" id="2.40.50.100">
    <property type="match status" value="1"/>
</dbReference>
<dbReference type="PANTHER" id="PTHR12686">
    <property type="entry name" value="3'-5' EXORIBONUCLEASE CSL4-RELATED"/>
    <property type="match status" value="1"/>
</dbReference>
<name>A0AAT9GPF4_9CREN</name>
<dbReference type="EMBL" id="AP031322">
    <property type="protein sequence ID" value="BFH72660.1"/>
    <property type="molecule type" value="Genomic_DNA"/>
</dbReference>
<gene>
    <name evidence="2" type="primary">csl4</name>
    <name evidence="4" type="ORF">SJAV_06040</name>
</gene>
<dbReference type="RefSeq" id="WP_369610864.1">
    <property type="nucleotide sequence ID" value="NZ_AP031322.1"/>
</dbReference>
<feature type="binding site" evidence="2">
    <location>
        <position position="154"/>
    </location>
    <ligand>
        <name>Zn(2+)</name>
        <dbReference type="ChEBI" id="CHEBI:29105"/>
    </ligand>
</feature>
<dbReference type="GeneID" id="92353539"/>
<keyword evidence="1 2" id="KW-0271">Exosome</keyword>
<keyword evidence="2" id="KW-0862">Zinc</keyword>
<evidence type="ECO:0000256" key="2">
    <source>
        <dbReference type="HAMAP-Rule" id="MF_00975"/>
    </source>
</evidence>
<evidence type="ECO:0000256" key="1">
    <source>
        <dbReference type="ARBA" id="ARBA00022835"/>
    </source>
</evidence>
<dbReference type="SUPFAM" id="SSF50249">
    <property type="entry name" value="Nucleic acid-binding proteins"/>
    <property type="match status" value="1"/>
</dbReference>
<dbReference type="PANTHER" id="PTHR12686:SF8">
    <property type="entry name" value="EXOSOME COMPLEX COMPONENT CSL4"/>
    <property type="match status" value="1"/>
</dbReference>
<dbReference type="HAMAP" id="MF_00975">
    <property type="entry name" value="Exosome_Csl4"/>
    <property type="match status" value="1"/>
</dbReference>
<dbReference type="GO" id="GO:0006401">
    <property type="term" value="P:RNA catabolic process"/>
    <property type="evidence" value="ECO:0007669"/>
    <property type="project" value="UniProtKB-UniRule"/>
</dbReference>
<dbReference type="SUPFAM" id="SSF110324">
    <property type="entry name" value="Ribosomal L27 protein-like"/>
    <property type="match status" value="1"/>
</dbReference>
<feature type="domain" description="S1 motif" evidence="3">
    <location>
        <begin position="66"/>
        <end position="142"/>
    </location>
</feature>
<comment type="similarity">
    <text evidence="2">Belongs to the CSL4 family.</text>
</comment>
<comment type="subunit">
    <text evidence="2">Component of the archaeal exosome complex. Forms a trimer of Rrp4 and/or Csl4 subunits. The trimer associates with an hexameric ring-like arrangement composed of 3 Rrp41-Rrp42 heterodimers. Interacts with DnaG.</text>
</comment>
<protein>
    <recommendedName>
        <fullName evidence="2">Exosome complex component Csl4</fullName>
    </recommendedName>
</protein>
<keyword evidence="2" id="KW-0479">Metal-binding</keyword>
<feature type="binding site" evidence="2">
    <location>
        <position position="151"/>
    </location>
    <ligand>
        <name>Zn(2+)</name>
        <dbReference type="ChEBI" id="CHEBI:29105"/>
    </ligand>
</feature>
<dbReference type="GO" id="GO:0008270">
    <property type="term" value="F:zinc ion binding"/>
    <property type="evidence" value="ECO:0007669"/>
    <property type="project" value="UniProtKB-UniRule"/>
</dbReference>
<dbReference type="GO" id="GO:0000178">
    <property type="term" value="C:exosome (RNase complex)"/>
    <property type="evidence" value="ECO:0007669"/>
    <property type="project" value="UniProtKB-KW"/>
</dbReference>
<dbReference type="GO" id="GO:0005737">
    <property type="term" value="C:cytoplasm"/>
    <property type="evidence" value="ECO:0007669"/>
    <property type="project" value="UniProtKB-SubCell"/>
</dbReference>
<dbReference type="InterPro" id="IPR003029">
    <property type="entry name" value="S1_domain"/>
</dbReference>
<sequence>MKKQGDLLLPGDELSIIEEFTPGEGTYEYEGKVYSSVVGKAFYDMINRRSNSISFKKPGFLPLKKAKYVIGLVTNIKEDSALVSVYSIEEKPLNVPLTGYIHISQIANKYLNNINEALKVGDIIRAKSLNFSLPLPLTIKQKDLGVIYAKCSICGTKMVKKDEEHLRCPNCGNIESRKIALLQVKKGGN</sequence>
<dbReference type="InterPro" id="IPR012340">
    <property type="entry name" value="NA-bd_OB-fold"/>
</dbReference>
<comment type="function">
    <text evidence="2">Non-catalytic component of the exosome, which is a complex involved in RNA degradation. Increases the RNA binding and the efficiency of RNA degradation. Helpful for the interaction of the exosome with A-poor RNAs.</text>
</comment>
<organism evidence="4">
    <name type="scientific">Sulfurisphaera javensis</name>
    <dbReference type="NCBI Taxonomy" id="2049879"/>
    <lineage>
        <taxon>Archaea</taxon>
        <taxon>Thermoproteota</taxon>
        <taxon>Thermoprotei</taxon>
        <taxon>Sulfolobales</taxon>
        <taxon>Sulfolobaceae</taxon>
        <taxon>Sulfurisphaera</taxon>
    </lineage>
</organism>
<dbReference type="KEGG" id="sjv:SJAV_06040"/>
<evidence type="ECO:0000259" key="3">
    <source>
        <dbReference type="PROSITE" id="PS50126"/>
    </source>
</evidence>
<evidence type="ECO:0000313" key="4">
    <source>
        <dbReference type="EMBL" id="BFH72660.1"/>
    </source>
</evidence>
<dbReference type="Pfam" id="PF14382">
    <property type="entry name" value="ECR1_N"/>
    <property type="match status" value="1"/>
</dbReference>
<feature type="binding site" evidence="2">
    <location>
        <position position="168"/>
    </location>
    <ligand>
        <name>Zn(2+)</name>
        <dbReference type="ChEBI" id="CHEBI:29105"/>
    </ligand>
</feature>
<dbReference type="PROSITE" id="PS50126">
    <property type="entry name" value="S1"/>
    <property type="match status" value="1"/>
</dbReference>
<keyword evidence="2" id="KW-0963">Cytoplasm</keyword>
<reference evidence="4" key="1">
    <citation type="submission" date="2024-03" db="EMBL/GenBank/DDBJ databases">
        <title>Complete genome sequence of Sulfurisphaera javensis strain KD-1.</title>
        <authorList>
            <person name="Sakai H."/>
            <person name="Nur N."/>
            <person name="Suwanto A."/>
            <person name="Kurosawa N."/>
        </authorList>
    </citation>
    <scope>NUCLEOTIDE SEQUENCE</scope>
    <source>
        <strain evidence="4">KD-1</strain>
    </source>
</reference>
<accession>A0AAT9GPF4</accession>
<dbReference type="AlphaFoldDB" id="A0AAT9GPF4"/>
<dbReference type="GO" id="GO:0006396">
    <property type="term" value="P:RNA processing"/>
    <property type="evidence" value="ECO:0007669"/>
    <property type="project" value="InterPro"/>
</dbReference>
<dbReference type="GO" id="GO:0003676">
    <property type="term" value="F:nucleic acid binding"/>
    <property type="evidence" value="ECO:0007669"/>
    <property type="project" value="InterPro"/>
</dbReference>
<dbReference type="NCBIfam" id="NF034126">
    <property type="entry name" value="PRK09521.1"/>
    <property type="match status" value="1"/>
</dbReference>
<comment type="subcellular location">
    <subcellularLocation>
        <location evidence="2">Cytoplasm</location>
    </subcellularLocation>
</comment>